<comment type="caution">
    <text evidence="2">The sequence shown here is derived from an EMBL/GenBank/DDBJ whole genome shotgun (WGS) entry which is preliminary data.</text>
</comment>
<reference evidence="2 3" key="1">
    <citation type="submission" date="2016-07" db="EMBL/GenBank/DDBJ databases">
        <title>Pervasive Adenine N6-methylation of Active Genes in Fungi.</title>
        <authorList>
            <consortium name="DOE Joint Genome Institute"/>
            <person name="Mondo S.J."/>
            <person name="Dannebaum R.O."/>
            <person name="Kuo R.C."/>
            <person name="Labutti K."/>
            <person name="Haridas S."/>
            <person name="Kuo A."/>
            <person name="Salamov A."/>
            <person name="Ahrendt S.R."/>
            <person name="Lipzen A."/>
            <person name="Sullivan W."/>
            <person name="Andreopoulos W.B."/>
            <person name="Clum A."/>
            <person name="Lindquist E."/>
            <person name="Daum C."/>
            <person name="Ramamoorthy G.K."/>
            <person name="Gryganskyi A."/>
            <person name="Culley D."/>
            <person name="Magnuson J.K."/>
            <person name="James T.Y."/>
            <person name="O'Malley M.A."/>
            <person name="Stajich J.E."/>
            <person name="Spatafora J.W."/>
            <person name="Visel A."/>
            <person name="Grigoriev I.V."/>
        </authorList>
    </citation>
    <scope>NUCLEOTIDE SEQUENCE [LARGE SCALE GENOMIC DNA]</scope>
    <source>
        <strain evidence="2 3">NRRL 3116</strain>
    </source>
</reference>
<keyword evidence="3" id="KW-1185">Reference proteome</keyword>
<evidence type="ECO:0000313" key="3">
    <source>
        <dbReference type="Proteomes" id="UP000193648"/>
    </source>
</evidence>
<evidence type="ECO:0000256" key="1">
    <source>
        <dbReference type="SAM" id="MobiDB-lite"/>
    </source>
</evidence>
<feature type="non-terminal residue" evidence="2">
    <location>
        <position position="1"/>
    </location>
</feature>
<dbReference type="EMBL" id="MCFF01000003">
    <property type="protein sequence ID" value="ORZ27760.1"/>
    <property type="molecule type" value="Genomic_DNA"/>
</dbReference>
<evidence type="ECO:0000313" key="2">
    <source>
        <dbReference type="EMBL" id="ORZ27760.1"/>
    </source>
</evidence>
<gene>
    <name evidence="2" type="ORF">BCR41DRAFT_345853</name>
</gene>
<sequence length="63" mass="6827">MPMPMPAPVAFTANTSPVMTPKGPGAPLPPSIKLSRPQDGQEMNLVVDDFEVNEESHHHGQQH</sequence>
<protein>
    <submittedName>
        <fullName evidence="2">Uncharacterized protein</fullName>
    </submittedName>
</protein>
<name>A0A1Y2GZM5_9FUNG</name>
<dbReference type="InParanoid" id="A0A1Y2GZM5"/>
<proteinExistence type="predicted"/>
<dbReference type="AlphaFoldDB" id="A0A1Y2GZM5"/>
<dbReference type="GeneID" id="33564639"/>
<dbReference type="Proteomes" id="UP000193648">
    <property type="component" value="Unassembled WGS sequence"/>
</dbReference>
<dbReference type="RefSeq" id="XP_021885463.1">
    <property type="nucleotide sequence ID" value="XM_022022795.1"/>
</dbReference>
<feature type="region of interest" description="Disordered" evidence="1">
    <location>
        <begin position="1"/>
        <end position="41"/>
    </location>
</feature>
<accession>A0A1Y2GZM5</accession>
<organism evidence="2 3">
    <name type="scientific">Lobosporangium transversale</name>
    <dbReference type="NCBI Taxonomy" id="64571"/>
    <lineage>
        <taxon>Eukaryota</taxon>
        <taxon>Fungi</taxon>
        <taxon>Fungi incertae sedis</taxon>
        <taxon>Mucoromycota</taxon>
        <taxon>Mortierellomycotina</taxon>
        <taxon>Mortierellomycetes</taxon>
        <taxon>Mortierellales</taxon>
        <taxon>Mortierellaceae</taxon>
        <taxon>Lobosporangium</taxon>
    </lineage>
</organism>